<evidence type="ECO:0000313" key="2">
    <source>
        <dbReference type="Proteomes" id="UP001066276"/>
    </source>
</evidence>
<evidence type="ECO:0000313" key="1">
    <source>
        <dbReference type="EMBL" id="KAJ1132336.1"/>
    </source>
</evidence>
<dbReference type="EMBL" id="JANPWB010000011">
    <property type="protein sequence ID" value="KAJ1132336.1"/>
    <property type="molecule type" value="Genomic_DNA"/>
</dbReference>
<proteinExistence type="predicted"/>
<feature type="non-terminal residue" evidence="1">
    <location>
        <position position="1"/>
    </location>
</feature>
<organism evidence="1 2">
    <name type="scientific">Pleurodeles waltl</name>
    <name type="common">Iberian ribbed newt</name>
    <dbReference type="NCBI Taxonomy" id="8319"/>
    <lineage>
        <taxon>Eukaryota</taxon>
        <taxon>Metazoa</taxon>
        <taxon>Chordata</taxon>
        <taxon>Craniata</taxon>
        <taxon>Vertebrata</taxon>
        <taxon>Euteleostomi</taxon>
        <taxon>Amphibia</taxon>
        <taxon>Batrachia</taxon>
        <taxon>Caudata</taxon>
        <taxon>Salamandroidea</taxon>
        <taxon>Salamandridae</taxon>
        <taxon>Pleurodelinae</taxon>
        <taxon>Pleurodeles</taxon>
    </lineage>
</organism>
<sequence>WSAVWFLQELVQGTLVSKFLPVANRESLLEPFEARQSPSCGEVQVCSWCSPPECSVQVQVRAPAGQSFF</sequence>
<keyword evidence="2" id="KW-1185">Reference proteome</keyword>
<gene>
    <name evidence="1" type="ORF">NDU88_010655</name>
</gene>
<accession>A0AAV7PVI8</accession>
<protein>
    <submittedName>
        <fullName evidence="1">Uncharacterized protein</fullName>
    </submittedName>
</protein>
<dbReference type="Proteomes" id="UP001066276">
    <property type="component" value="Chromosome 7"/>
</dbReference>
<dbReference type="AlphaFoldDB" id="A0AAV7PVI8"/>
<reference evidence="1" key="1">
    <citation type="journal article" date="2022" name="bioRxiv">
        <title>Sequencing and chromosome-scale assembly of the giantPleurodeles waltlgenome.</title>
        <authorList>
            <person name="Brown T."/>
            <person name="Elewa A."/>
            <person name="Iarovenko S."/>
            <person name="Subramanian E."/>
            <person name="Araus A.J."/>
            <person name="Petzold A."/>
            <person name="Susuki M."/>
            <person name="Suzuki K.-i.T."/>
            <person name="Hayashi T."/>
            <person name="Toyoda A."/>
            <person name="Oliveira C."/>
            <person name="Osipova E."/>
            <person name="Leigh N.D."/>
            <person name="Simon A."/>
            <person name="Yun M.H."/>
        </authorList>
    </citation>
    <scope>NUCLEOTIDE SEQUENCE</scope>
    <source>
        <strain evidence="1">20211129_DDA</strain>
        <tissue evidence="1">Liver</tissue>
    </source>
</reference>
<comment type="caution">
    <text evidence="1">The sequence shown here is derived from an EMBL/GenBank/DDBJ whole genome shotgun (WGS) entry which is preliminary data.</text>
</comment>
<feature type="non-terminal residue" evidence="1">
    <location>
        <position position="69"/>
    </location>
</feature>
<name>A0AAV7PVI8_PLEWA</name>